<dbReference type="InterPro" id="IPR036237">
    <property type="entry name" value="Xyl_isomerase-like_sf"/>
</dbReference>
<name>A0ABU5N247_9BACT</name>
<protein>
    <submittedName>
        <fullName evidence="1">TIM barrel protein</fullName>
    </submittedName>
</protein>
<keyword evidence="2" id="KW-1185">Reference proteome</keyword>
<gene>
    <name evidence="1" type="ORF">P9H32_17870</name>
</gene>
<proteinExistence type="predicted"/>
<reference evidence="1 2" key="1">
    <citation type="journal article" date="2024" name="Appl. Environ. Microbiol.">
        <title>Pontiella agarivorans sp. nov., a novel marine anaerobic bacterium capable of degrading macroalgal polysaccharides and fixing nitrogen.</title>
        <authorList>
            <person name="Liu N."/>
            <person name="Kivenson V."/>
            <person name="Peng X."/>
            <person name="Cui Z."/>
            <person name="Lankiewicz T.S."/>
            <person name="Gosselin K.M."/>
            <person name="English C.J."/>
            <person name="Blair E.M."/>
            <person name="O'Malley M.A."/>
            <person name="Valentine D.L."/>
        </authorList>
    </citation>
    <scope>NUCLEOTIDE SEQUENCE [LARGE SCALE GENOMIC DNA]</scope>
    <source>
        <strain evidence="1 2">NLcol2</strain>
    </source>
</reference>
<organism evidence="1 2">
    <name type="scientific">Pontiella agarivorans</name>
    <dbReference type="NCBI Taxonomy" id="3038953"/>
    <lineage>
        <taxon>Bacteria</taxon>
        <taxon>Pseudomonadati</taxon>
        <taxon>Kiritimatiellota</taxon>
        <taxon>Kiritimatiellia</taxon>
        <taxon>Kiritimatiellales</taxon>
        <taxon>Pontiellaceae</taxon>
        <taxon>Pontiella</taxon>
    </lineage>
</organism>
<dbReference type="RefSeq" id="WP_322610273.1">
    <property type="nucleotide sequence ID" value="NZ_JARVCO010000012.1"/>
</dbReference>
<sequence length="270" mass="31106">MKISYFCPLWGSVEMPFEAFCDQVLEAGYDGIELSYDRGDETQRKQRVEAMKSRGIAHVGQHWQTVNPDVEAHIEEYKQQLEWIIGTEPLYINSQTGRDWFSFEDNQRIIAAAKEMSEVSGVNIIHETHRGKFSYSAAVMHRFLEADPELRITFDASHWCCVSETLLEDQQDSVALAISRADHIHARVGFQEGPQVSDPRAPEFSDALNAHLGWWDQIVECKKAANEDLIICPEFGPWPYIPSVPYTLQPLCDQWDTNVYMMNLLRESYR</sequence>
<dbReference type="EMBL" id="JARVCO010000012">
    <property type="protein sequence ID" value="MDZ8120499.1"/>
    <property type="molecule type" value="Genomic_DNA"/>
</dbReference>
<evidence type="ECO:0000313" key="2">
    <source>
        <dbReference type="Proteomes" id="UP001290861"/>
    </source>
</evidence>
<dbReference type="SUPFAM" id="SSF51658">
    <property type="entry name" value="Xylose isomerase-like"/>
    <property type="match status" value="1"/>
</dbReference>
<accession>A0ABU5N247</accession>
<dbReference type="Gene3D" id="3.20.20.150">
    <property type="entry name" value="Divalent-metal-dependent TIM barrel enzymes"/>
    <property type="match status" value="1"/>
</dbReference>
<evidence type="ECO:0000313" key="1">
    <source>
        <dbReference type="EMBL" id="MDZ8120499.1"/>
    </source>
</evidence>
<comment type="caution">
    <text evidence="1">The sequence shown here is derived from an EMBL/GenBank/DDBJ whole genome shotgun (WGS) entry which is preliminary data.</text>
</comment>
<dbReference type="Proteomes" id="UP001290861">
    <property type="component" value="Unassembled WGS sequence"/>
</dbReference>